<sequence>MALLVFSGWPSFCNRFQKGCQPPPLSPYRRCFCPRLGGWLFQYKSPPIGWIWDFSKFLKKQT</sequence>
<dbReference type="EMBL" id="NFEZ01000003">
    <property type="protein sequence ID" value="PLT46753.1"/>
    <property type="molecule type" value="Genomic_DNA"/>
</dbReference>
<name>A0A2N5N8V7_9BACL</name>
<keyword evidence="2" id="KW-1185">Reference proteome</keyword>
<dbReference type="AlphaFoldDB" id="A0A2N5N8V7"/>
<proteinExistence type="predicted"/>
<comment type="caution">
    <text evidence="1">The sequence shown here is derived from an EMBL/GenBank/DDBJ whole genome shotgun (WGS) entry which is preliminary data.</text>
</comment>
<reference evidence="1 2" key="1">
    <citation type="submission" date="2017-05" db="EMBL/GenBank/DDBJ databases">
        <title>Functional genome analysis of Paenibacillus pasadenensis strain R16: insights on endophytic life style and antifungal activity.</title>
        <authorList>
            <person name="Passera A."/>
            <person name="Marcolungo L."/>
            <person name="Casati P."/>
            <person name="Brasca M."/>
            <person name="Quaglino F."/>
            <person name="Delledonne M."/>
        </authorList>
    </citation>
    <scope>NUCLEOTIDE SEQUENCE [LARGE SCALE GENOMIC DNA]</scope>
    <source>
        <strain evidence="1 2">R16</strain>
    </source>
</reference>
<protein>
    <submittedName>
        <fullName evidence="1">Uncharacterized protein</fullName>
    </submittedName>
</protein>
<organism evidence="1 2">
    <name type="scientific">Paenibacillus pasadenensis</name>
    <dbReference type="NCBI Taxonomy" id="217090"/>
    <lineage>
        <taxon>Bacteria</taxon>
        <taxon>Bacillati</taxon>
        <taxon>Bacillota</taxon>
        <taxon>Bacilli</taxon>
        <taxon>Bacillales</taxon>
        <taxon>Paenibacillaceae</taxon>
        <taxon>Paenibacillus</taxon>
    </lineage>
</organism>
<evidence type="ECO:0000313" key="1">
    <source>
        <dbReference type="EMBL" id="PLT46753.1"/>
    </source>
</evidence>
<accession>A0A2N5N8V7</accession>
<evidence type="ECO:0000313" key="2">
    <source>
        <dbReference type="Proteomes" id="UP000234789"/>
    </source>
</evidence>
<gene>
    <name evidence="1" type="ORF">B8V81_0977</name>
</gene>
<dbReference type="Proteomes" id="UP000234789">
    <property type="component" value="Unassembled WGS sequence"/>
</dbReference>